<keyword evidence="1" id="KW-1133">Transmembrane helix</keyword>
<gene>
    <name evidence="2" type="ORF">C8D78_0553</name>
</gene>
<protein>
    <submittedName>
        <fullName evidence="2">Uncharacterized protein</fullName>
    </submittedName>
</protein>
<dbReference type="Proteomes" id="UP000276055">
    <property type="component" value="Unassembled WGS sequence"/>
</dbReference>
<keyword evidence="1" id="KW-0812">Transmembrane</keyword>
<proteinExistence type="predicted"/>
<evidence type="ECO:0000256" key="1">
    <source>
        <dbReference type="SAM" id="Phobius"/>
    </source>
</evidence>
<name>A0A495FLW1_9MICC</name>
<evidence type="ECO:0000313" key="3">
    <source>
        <dbReference type="Proteomes" id="UP000276055"/>
    </source>
</evidence>
<keyword evidence="1" id="KW-0472">Membrane</keyword>
<sequence length="36" mass="3893">MNPASRHHLQNTLRTLALPAAIVGLIVGLVGRFQVQ</sequence>
<evidence type="ECO:0000313" key="2">
    <source>
        <dbReference type="EMBL" id="RKR30230.1"/>
    </source>
</evidence>
<accession>A0A495FLW1</accession>
<dbReference type="EMBL" id="RBIR01000001">
    <property type="protein sequence ID" value="RKR30230.1"/>
    <property type="molecule type" value="Genomic_DNA"/>
</dbReference>
<dbReference type="AlphaFoldDB" id="A0A495FLW1"/>
<comment type="caution">
    <text evidence="2">The sequence shown here is derived from an EMBL/GenBank/DDBJ whole genome shotgun (WGS) entry which is preliminary data.</text>
</comment>
<feature type="transmembrane region" description="Helical" evidence="1">
    <location>
        <begin position="12"/>
        <end position="33"/>
    </location>
</feature>
<reference evidence="2 3" key="1">
    <citation type="submission" date="2018-10" db="EMBL/GenBank/DDBJ databases">
        <title>Genomic Encyclopedia of Type Strains, Phase IV (KMG-IV): sequencing the most valuable type-strain genomes for metagenomic binning, comparative biology and taxonomic classification.</title>
        <authorList>
            <person name="Goeker M."/>
        </authorList>
    </citation>
    <scope>NUCLEOTIDE SEQUENCE [LARGE SCALE GENOMIC DNA]</scope>
    <source>
        <strain evidence="2 3">DSM 25586</strain>
    </source>
</reference>
<organism evidence="2 3">
    <name type="scientific">Arthrobacter oryzae</name>
    <dbReference type="NCBI Taxonomy" id="409290"/>
    <lineage>
        <taxon>Bacteria</taxon>
        <taxon>Bacillati</taxon>
        <taxon>Actinomycetota</taxon>
        <taxon>Actinomycetes</taxon>
        <taxon>Micrococcales</taxon>
        <taxon>Micrococcaceae</taxon>
        <taxon>Arthrobacter</taxon>
    </lineage>
</organism>